<feature type="region of interest" description="Disordered" evidence="1">
    <location>
        <begin position="1"/>
        <end position="44"/>
    </location>
</feature>
<sequence length="153" mass="16857">MGMGWTSRSSNWSQAGKAGTGRRRRGRWCNATEDPDGQKEPKGQRLQVVLYGESWKVPGSHFEHPSWLASVHQNQWCSSSQVDKARTDGAMRGQYDPAVHRSQLVPFLSARKEPSRHSVHSAPLRKGAMLPGAHGVGVTEPVEQLEPGGQGRH</sequence>
<feature type="compositionally biased region" description="Polar residues" evidence="1">
    <location>
        <begin position="1"/>
        <end position="14"/>
    </location>
</feature>
<organism evidence="2 3">
    <name type="scientific">Prymnesium parvum</name>
    <name type="common">Toxic golden alga</name>
    <dbReference type="NCBI Taxonomy" id="97485"/>
    <lineage>
        <taxon>Eukaryota</taxon>
        <taxon>Haptista</taxon>
        <taxon>Haptophyta</taxon>
        <taxon>Prymnesiophyceae</taxon>
        <taxon>Prymnesiales</taxon>
        <taxon>Prymnesiaceae</taxon>
        <taxon>Prymnesium</taxon>
    </lineage>
</organism>
<proteinExistence type="predicted"/>
<gene>
    <name evidence="2" type="ORF">AB1Y20_015024</name>
</gene>
<accession>A0AB34K063</accession>
<dbReference type="EMBL" id="JBGBPQ010000003">
    <property type="protein sequence ID" value="KAL1526306.1"/>
    <property type="molecule type" value="Genomic_DNA"/>
</dbReference>
<protein>
    <submittedName>
        <fullName evidence="2">Uncharacterized protein</fullName>
    </submittedName>
</protein>
<dbReference type="AlphaFoldDB" id="A0AB34K063"/>
<evidence type="ECO:0000313" key="3">
    <source>
        <dbReference type="Proteomes" id="UP001515480"/>
    </source>
</evidence>
<feature type="region of interest" description="Disordered" evidence="1">
    <location>
        <begin position="111"/>
        <end position="153"/>
    </location>
</feature>
<comment type="caution">
    <text evidence="2">The sequence shown here is derived from an EMBL/GenBank/DDBJ whole genome shotgun (WGS) entry which is preliminary data.</text>
</comment>
<evidence type="ECO:0000256" key="1">
    <source>
        <dbReference type="SAM" id="MobiDB-lite"/>
    </source>
</evidence>
<reference evidence="2 3" key="1">
    <citation type="journal article" date="2024" name="Science">
        <title>Giant polyketide synthase enzymes in the biosynthesis of giant marine polyether toxins.</title>
        <authorList>
            <person name="Fallon T.R."/>
            <person name="Shende V.V."/>
            <person name="Wierzbicki I.H."/>
            <person name="Pendleton A.L."/>
            <person name="Watervoot N.F."/>
            <person name="Auber R.P."/>
            <person name="Gonzalez D.J."/>
            <person name="Wisecaver J.H."/>
            <person name="Moore B.S."/>
        </authorList>
    </citation>
    <scope>NUCLEOTIDE SEQUENCE [LARGE SCALE GENOMIC DNA]</scope>
    <source>
        <strain evidence="2 3">12B1</strain>
    </source>
</reference>
<name>A0AB34K063_PRYPA</name>
<keyword evidence="3" id="KW-1185">Reference proteome</keyword>
<dbReference type="Proteomes" id="UP001515480">
    <property type="component" value="Unassembled WGS sequence"/>
</dbReference>
<evidence type="ECO:0000313" key="2">
    <source>
        <dbReference type="EMBL" id="KAL1526306.1"/>
    </source>
</evidence>